<name>A0AA49JF56_9BACT</name>
<reference evidence="8" key="2">
    <citation type="journal article" date="2024" name="Antonie Van Leeuwenhoek">
        <title>Roseihalotalea indica gen. nov., sp. nov., a halophilic Bacteroidetes from mesopelagic Southwest Indian Ocean with higher carbohydrate metabolic potential.</title>
        <authorList>
            <person name="Chen B."/>
            <person name="Zhang M."/>
            <person name="Lin D."/>
            <person name="Ye J."/>
            <person name="Tang K."/>
        </authorList>
    </citation>
    <scope>NUCLEOTIDE SEQUENCE</scope>
    <source>
        <strain evidence="8">TK19036</strain>
    </source>
</reference>
<dbReference type="InterPro" id="IPR033985">
    <property type="entry name" value="SusD-like_N"/>
</dbReference>
<dbReference type="CDD" id="cd08977">
    <property type="entry name" value="SusD"/>
    <property type="match status" value="1"/>
</dbReference>
<dbReference type="Pfam" id="PF07980">
    <property type="entry name" value="SusD_RagB"/>
    <property type="match status" value="1"/>
</dbReference>
<proteinExistence type="inferred from homology"/>
<dbReference type="InterPro" id="IPR011990">
    <property type="entry name" value="TPR-like_helical_dom_sf"/>
</dbReference>
<evidence type="ECO:0000313" key="8">
    <source>
        <dbReference type="EMBL" id="WKN34645.1"/>
    </source>
</evidence>
<dbReference type="GO" id="GO:0009279">
    <property type="term" value="C:cell outer membrane"/>
    <property type="evidence" value="ECO:0007669"/>
    <property type="project" value="UniProtKB-SubCell"/>
</dbReference>
<dbReference type="Pfam" id="PF14322">
    <property type="entry name" value="SusD-like_3"/>
    <property type="match status" value="1"/>
</dbReference>
<gene>
    <name evidence="8" type="ORF">K4G66_19925</name>
</gene>
<dbReference type="PROSITE" id="PS51257">
    <property type="entry name" value="PROKAR_LIPOPROTEIN"/>
    <property type="match status" value="1"/>
</dbReference>
<evidence type="ECO:0000256" key="5">
    <source>
        <dbReference type="ARBA" id="ARBA00023237"/>
    </source>
</evidence>
<evidence type="ECO:0000256" key="3">
    <source>
        <dbReference type="ARBA" id="ARBA00022729"/>
    </source>
</evidence>
<reference evidence="8" key="1">
    <citation type="journal article" date="2023" name="Comput. Struct. Biotechnol. J.">
        <title>Discovery of a novel marine Bacteroidetes with a rich repertoire of carbohydrate-active enzymes.</title>
        <authorList>
            <person name="Chen B."/>
            <person name="Liu G."/>
            <person name="Chen Q."/>
            <person name="Wang H."/>
            <person name="Liu L."/>
            <person name="Tang K."/>
        </authorList>
    </citation>
    <scope>NUCLEOTIDE SEQUENCE</scope>
    <source>
        <strain evidence="8">TK19036</strain>
    </source>
</reference>
<keyword evidence="3" id="KW-0732">Signal</keyword>
<comment type="similarity">
    <text evidence="2">Belongs to the SusD family.</text>
</comment>
<evidence type="ECO:0000256" key="2">
    <source>
        <dbReference type="ARBA" id="ARBA00006275"/>
    </source>
</evidence>
<feature type="domain" description="RagB/SusD" evidence="6">
    <location>
        <begin position="358"/>
        <end position="492"/>
    </location>
</feature>
<accession>A0AA49JF56</accession>
<dbReference type="Gene3D" id="1.25.40.390">
    <property type="match status" value="1"/>
</dbReference>
<dbReference type="SUPFAM" id="SSF48452">
    <property type="entry name" value="TPR-like"/>
    <property type="match status" value="1"/>
</dbReference>
<dbReference type="EMBL" id="CP120682">
    <property type="protein sequence ID" value="WKN34645.1"/>
    <property type="molecule type" value="Genomic_DNA"/>
</dbReference>
<evidence type="ECO:0000256" key="4">
    <source>
        <dbReference type="ARBA" id="ARBA00023136"/>
    </source>
</evidence>
<dbReference type="AlphaFoldDB" id="A0AA49JF56"/>
<evidence type="ECO:0000259" key="6">
    <source>
        <dbReference type="Pfam" id="PF07980"/>
    </source>
</evidence>
<keyword evidence="5" id="KW-0998">Cell outer membrane</keyword>
<comment type="subcellular location">
    <subcellularLocation>
        <location evidence="1">Cell outer membrane</location>
    </subcellularLocation>
</comment>
<dbReference type="InterPro" id="IPR012944">
    <property type="entry name" value="SusD_RagB_dom"/>
</dbReference>
<organism evidence="8">
    <name type="scientific">Roseihalotalea indica</name>
    <dbReference type="NCBI Taxonomy" id="2867963"/>
    <lineage>
        <taxon>Bacteria</taxon>
        <taxon>Pseudomonadati</taxon>
        <taxon>Bacteroidota</taxon>
        <taxon>Cytophagia</taxon>
        <taxon>Cytophagales</taxon>
        <taxon>Catalimonadaceae</taxon>
        <taxon>Roseihalotalea</taxon>
    </lineage>
</organism>
<keyword evidence="4" id="KW-0472">Membrane</keyword>
<evidence type="ECO:0000259" key="7">
    <source>
        <dbReference type="Pfam" id="PF14322"/>
    </source>
</evidence>
<feature type="domain" description="SusD-like N-terminal" evidence="7">
    <location>
        <begin position="20"/>
        <end position="222"/>
    </location>
</feature>
<evidence type="ECO:0000256" key="1">
    <source>
        <dbReference type="ARBA" id="ARBA00004442"/>
    </source>
</evidence>
<protein>
    <submittedName>
        <fullName evidence="8">RagB/SusD family nutrient uptake outer membrane protein</fullName>
    </submittedName>
</protein>
<sequence>MKKILYILSLLVISACSDDFLTIYPESTLNEGNFYQSEEELILLANGCYVPMRNYEKNVHWVLAELISDNASFQYNIRTGEAVRGVIDQFIITADNRGYAEFWNLSYNGITRCNKLLNEIDRPEINWSDEAYKHRSEGEALFLRALYHFNLVRQFGDIPLVLEPITSQEAVNIKRTAEEQVYESIISDLKESVASFAMAKDVEENGRANGEAANALLGKVYLTLHQYTEAEAALRSVMQSGKYSLLPNYADLFDPANKDFEETIFAIQYSENNQELANRFIFLFAPWSSEGEVTNRPNINIIGAGWNQPTEDLIAAFEPGDLRKDVSIHYWTGEDWDGEIRDIPYCGKYKPPVSAPDDRAGDNFPVIRYSDVLLMYAEVLNEQGRTGEAVQYVEQVRNRAGLTAPLTGYDKTALEELIAKERQVEFCFENQRWYDLKRTEKAVEVMTAHGNRENERKPFLYNNAYQIEPYKLTAPIPAEQVLINRLEQNTGY</sequence>